<dbReference type="InterPro" id="IPR010884">
    <property type="entry name" value="6_CYS_dom"/>
</dbReference>
<dbReference type="KEGG" id="bbig:BBBOND_0202300"/>
<evidence type="ECO:0000313" key="11">
    <source>
        <dbReference type="Proteomes" id="UP000033188"/>
    </source>
</evidence>
<dbReference type="Gene3D" id="2.60.40.2860">
    <property type="match status" value="1"/>
</dbReference>
<dbReference type="Pfam" id="PF07422">
    <property type="entry name" value="s48_45"/>
    <property type="match status" value="1"/>
</dbReference>
<accession>A0A061D393</accession>
<keyword evidence="6" id="KW-1015">Disulfide bond</keyword>
<dbReference type="GeneID" id="24563614"/>
<dbReference type="PROSITE" id="PS51701">
    <property type="entry name" value="6_CYS"/>
    <property type="match status" value="1"/>
</dbReference>
<gene>
    <name evidence="10" type="ORF">BBBOND_0202300</name>
</gene>
<dbReference type="AlphaFoldDB" id="A0A061D393"/>
<evidence type="ECO:0000256" key="5">
    <source>
        <dbReference type="ARBA" id="ARBA00023136"/>
    </source>
</evidence>
<reference evidence="11" key="1">
    <citation type="submission" date="2014-06" db="EMBL/GenBank/DDBJ databases">
        <authorList>
            <person name="Aslett M."/>
            <person name="De Silva N."/>
        </authorList>
    </citation>
    <scope>NUCLEOTIDE SEQUENCE [LARGE SCALE GENOMIC DNA]</scope>
    <source>
        <strain evidence="11">Bond</strain>
    </source>
</reference>
<dbReference type="InterPro" id="IPR038160">
    <property type="entry name" value="6_CYS_dom_sf"/>
</dbReference>
<dbReference type="RefSeq" id="XP_012767259.1">
    <property type="nucleotide sequence ID" value="XM_012911805.1"/>
</dbReference>
<dbReference type="GO" id="GO:0009986">
    <property type="term" value="C:cell surface"/>
    <property type="evidence" value="ECO:0007669"/>
    <property type="project" value="UniProtKB-SubCell"/>
</dbReference>
<name>A0A061D393_BABBI</name>
<feature type="chain" id="PRO_5001595929" description="6-Cys domain-containing protein" evidence="8">
    <location>
        <begin position="27"/>
        <end position="974"/>
    </location>
</feature>
<feature type="domain" description="6-Cys" evidence="9">
    <location>
        <begin position="838"/>
        <end position="968"/>
    </location>
</feature>
<evidence type="ECO:0000256" key="6">
    <source>
        <dbReference type="ARBA" id="ARBA00023157"/>
    </source>
</evidence>
<keyword evidence="7" id="KW-0325">Glycoprotein</keyword>
<keyword evidence="5" id="KW-0472">Membrane</keyword>
<keyword evidence="3" id="KW-1003">Cell membrane</keyword>
<evidence type="ECO:0000256" key="3">
    <source>
        <dbReference type="ARBA" id="ARBA00022475"/>
    </source>
</evidence>
<sequence>MARDTIHGSLWIFCAIWLYFIRGIYAIDCDFGGPRALLSNKALVACHYDLNIAYNVSASCPSRVNDTEYVWHPQPRGGRTIDLNTYVGENGKINSIAISEVMPSEAPRPLIWLESIPSQSILHLDLPSDELYVIKKRRLIYICAPKNLVLSDALQGHLDGLSGPRVVEIPWTSNTPLTDEIKQFGAGLGVLFLYRNSEHLPFQGCGSRPSPLFAPDNEVDIDPETGTRSCVADPMSESPIGFLCEGIVAPYDCMISLVDKHGKVVKAPRPHSHRTFGRQSPWVVSKYFSGFSLPPINGRCYCIDNKTYRVIAKIDIRPKTEYVCDIASMLKNKHAKNISGPWCSVVLHPGSTLTIKLPKQIVKSGTINRNSEEVSDTDYSTDALSQVPSAYEYEANILPHDLNTMRELNSYYDLESYDEILSPQTLIGDALELDVSQIDHGEVKLKYHPDMPLTSKGNQNSFFFHYVLKCRDEKVMERIRAIVKISLALTHEYHIIGCDRGPQSIFDPNISTKHCSVKSMGNGIGDVYECRSRIEKGFKPSGIHCRPDEELLPANSESKVYDVNKNKIVSIPVSLESSNPRGIPGFKVLKFKNLDRLSTYAFICVDKNGYETSRLVLERMYESMSAYNSPNQKLYNRMMQSMLFPPVKVSMFIEGFASGMSLRIRYAHMDRLTLFEGETMTLSCENGSDGFRVPNLLKVHNSQQRTLKWLPENPHEYHYTGNHTIDGLELSLTGHNDSIVTTPGGFSVAHHYATAKEHLLKITTRMDAVIVSKTSSRKLYVPMMFVCGKVPKSSDSSTITGEAPALGASPPSSPVVLGSSSEDTWHVVEVDIMVTDPYMHGCGVTYESTQFFKPETPKLYDAIGQNVGCKIDFQDSNEAAFYCPAPYVLDPPGCFNNVFVDGIVKNVEDLSDALVASRTSHFVTLKLESKRVGPGETLRRTPPLECRCVTIKGIVLSTIQIENYYAKELVTVVQ</sequence>
<organism evidence="10 11">
    <name type="scientific">Babesia bigemina</name>
    <dbReference type="NCBI Taxonomy" id="5866"/>
    <lineage>
        <taxon>Eukaryota</taxon>
        <taxon>Sar</taxon>
        <taxon>Alveolata</taxon>
        <taxon>Apicomplexa</taxon>
        <taxon>Aconoidasida</taxon>
        <taxon>Piroplasmida</taxon>
        <taxon>Babesiidae</taxon>
        <taxon>Babesia</taxon>
    </lineage>
</organism>
<evidence type="ECO:0000256" key="2">
    <source>
        <dbReference type="ARBA" id="ARBA00004241"/>
    </source>
</evidence>
<dbReference type="EMBL" id="LK391708">
    <property type="protein sequence ID" value="CDR95073.1"/>
    <property type="molecule type" value="Genomic_DNA"/>
</dbReference>
<evidence type="ECO:0000256" key="8">
    <source>
        <dbReference type="SAM" id="SignalP"/>
    </source>
</evidence>
<dbReference type="OrthoDB" id="365660at2759"/>
<keyword evidence="11" id="KW-1185">Reference proteome</keyword>
<dbReference type="GO" id="GO:0005886">
    <property type="term" value="C:plasma membrane"/>
    <property type="evidence" value="ECO:0007669"/>
    <property type="project" value="UniProtKB-SubCell"/>
</dbReference>
<evidence type="ECO:0000256" key="1">
    <source>
        <dbReference type="ARBA" id="ARBA00004236"/>
    </source>
</evidence>
<dbReference type="Proteomes" id="UP000033188">
    <property type="component" value="Chromosome 2"/>
</dbReference>
<protein>
    <recommendedName>
        <fullName evidence="9">6-Cys domain-containing protein</fullName>
    </recommendedName>
</protein>
<feature type="signal peptide" evidence="8">
    <location>
        <begin position="1"/>
        <end position="26"/>
    </location>
</feature>
<comment type="subcellular location">
    <subcellularLocation>
        <location evidence="1">Cell membrane</location>
    </subcellularLocation>
    <subcellularLocation>
        <location evidence="2">Cell surface</location>
    </subcellularLocation>
</comment>
<evidence type="ECO:0000256" key="7">
    <source>
        <dbReference type="ARBA" id="ARBA00023180"/>
    </source>
</evidence>
<proteinExistence type="predicted"/>
<dbReference type="VEuPathDB" id="PiroplasmaDB:BBBOND_0202300"/>
<evidence type="ECO:0000259" key="9">
    <source>
        <dbReference type="PROSITE" id="PS51701"/>
    </source>
</evidence>
<evidence type="ECO:0000313" key="10">
    <source>
        <dbReference type="EMBL" id="CDR95073.1"/>
    </source>
</evidence>
<evidence type="ECO:0000256" key="4">
    <source>
        <dbReference type="ARBA" id="ARBA00022729"/>
    </source>
</evidence>
<keyword evidence="4 8" id="KW-0732">Signal</keyword>